<evidence type="ECO:0008006" key="4">
    <source>
        <dbReference type="Google" id="ProtNLM"/>
    </source>
</evidence>
<proteinExistence type="predicted"/>
<feature type="region of interest" description="Disordered" evidence="1">
    <location>
        <begin position="35"/>
        <end position="54"/>
    </location>
</feature>
<dbReference type="EMBL" id="VYQE01000007">
    <property type="protein sequence ID" value="KAA9005224.1"/>
    <property type="molecule type" value="Genomic_DNA"/>
</dbReference>
<dbReference type="Proteomes" id="UP000326554">
    <property type="component" value="Unassembled WGS sequence"/>
</dbReference>
<reference evidence="2 3" key="1">
    <citation type="submission" date="2019-09" db="EMBL/GenBank/DDBJ databases">
        <authorList>
            <person name="Park J.-S."/>
            <person name="Choi H.-J."/>
        </authorList>
    </citation>
    <scope>NUCLEOTIDE SEQUENCE [LARGE SCALE GENOMIC DNA]</scope>
    <source>
        <strain evidence="2 3">176SS1-4</strain>
    </source>
</reference>
<dbReference type="PROSITE" id="PS51257">
    <property type="entry name" value="PROKAR_LIPOPROTEIN"/>
    <property type="match status" value="1"/>
</dbReference>
<evidence type="ECO:0000313" key="3">
    <source>
        <dbReference type="Proteomes" id="UP000326554"/>
    </source>
</evidence>
<dbReference type="AlphaFoldDB" id="A0A5J5GCR6"/>
<protein>
    <recommendedName>
        <fullName evidence="4">Lipoprotein</fullName>
    </recommendedName>
</protein>
<sequence>MRAIVLLSCLLAAACTPTPPTPEEAAERCEARARAAQGPTGNVTVGVNSDDGPFTNATIGVTGDFLAGRDPVEVYRQCVYNLTGGEPYRPPRLRGQR</sequence>
<comment type="caution">
    <text evidence="2">The sequence shown here is derived from an EMBL/GenBank/DDBJ whole genome shotgun (WGS) entry which is preliminary data.</text>
</comment>
<accession>A0A5J5GCR6</accession>
<evidence type="ECO:0000313" key="2">
    <source>
        <dbReference type="EMBL" id="KAA9005224.1"/>
    </source>
</evidence>
<dbReference type="RefSeq" id="WP_150446730.1">
    <property type="nucleotide sequence ID" value="NZ_VYQE01000007.1"/>
</dbReference>
<gene>
    <name evidence="2" type="ORF">F3S47_18135</name>
</gene>
<organism evidence="2 3">
    <name type="scientific">Histidinibacterium aquaticum</name>
    <dbReference type="NCBI Taxonomy" id="2613962"/>
    <lineage>
        <taxon>Bacteria</taxon>
        <taxon>Pseudomonadati</taxon>
        <taxon>Pseudomonadota</taxon>
        <taxon>Alphaproteobacteria</taxon>
        <taxon>Rhodobacterales</taxon>
        <taxon>Paracoccaceae</taxon>
        <taxon>Histidinibacterium</taxon>
    </lineage>
</organism>
<name>A0A5J5GCR6_9RHOB</name>
<keyword evidence="3" id="KW-1185">Reference proteome</keyword>
<evidence type="ECO:0000256" key="1">
    <source>
        <dbReference type="SAM" id="MobiDB-lite"/>
    </source>
</evidence>